<accession>A0ABM1RLG1</accession>
<protein>
    <submittedName>
        <fullName evidence="2">tRNA-dihydrouridine(20) synthase [NAD(P)+]-like</fullName>
    </submittedName>
</protein>
<dbReference type="PANTHER" id="PTHR45936">
    <property type="entry name" value="TRNA-DIHYDROURIDINE(20) SYNTHASE [NAD(P)+]-LIKE"/>
    <property type="match status" value="1"/>
</dbReference>
<proteinExistence type="predicted"/>
<evidence type="ECO:0000313" key="1">
    <source>
        <dbReference type="Proteomes" id="UP000694864"/>
    </source>
</evidence>
<organism evidence="1 2">
    <name type="scientific">Camelina sativa</name>
    <name type="common">False flax</name>
    <name type="synonym">Myagrum sativum</name>
    <dbReference type="NCBI Taxonomy" id="90675"/>
    <lineage>
        <taxon>Eukaryota</taxon>
        <taxon>Viridiplantae</taxon>
        <taxon>Streptophyta</taxon>
        <taxon>Embryophyta</taxon>
        <taxon>Tracheophyta</taxon>
        <taxon>Spermatophyta</taxon>
        <taxon>Magnoliopsida</taxon>
        <taxon>eudicotyledons</taxon>
        <taxon>Gunneridae</taxon>
        <taxon>Pentapetalae</taxon>
        <taxon>rosids</taxon>
        <taxon>malvids</taxon>
        <taxon>Brassicales</taxon>
        <taxon>Brassicaceae</taxon>
        <taxon>Camelineae</taxon>
        <taxon>Camelina</taxon>
    </lineage>
</organism>
<dbReference type="InterPro" id="IPR052582">
    <property type="entry name" value="tRNA-DUS-like"/>
</dbReference>
<dbReference type="Proteomes" id="UP000694864">
    <property type="component" value="Chromosome 4"/>
</dbReference>
<dbReference type="PANTHER" id="PTHR45936:SF1">
    <property type="entry name" value="TRNA-DIHYDROURIDINE(20) SYNTHASE [NAD(P)+]-LIKE"/>
    <property type="match status" value="1"/>
</dbReference>
<reference evidence="2" key="2">
    <citation type="submission" date="2025-08" db="UniProtKB">
        <authorList>
            <consortium name="RefSeq"/>
        </authorList>
    </citation>
    <scope>IDENTIFICATION</scope>
    <source>
        <tissue evidence="2">Leaf</tissue>
    </source>
</reference>
<dbReference type="GeneID" id="104780782"/>
<sequence>MGGKLQTGQEIQLNGMNISDVVAALSIPVIANGDASVMVARGARWNASVFSPKGKSHWEDVKKKYLRKSILWNNDVKSTKYTIKEMIAHHSCLEPPEGKSINKADTLEDLP</sequence>
<keyword evidence="1" id="KW-1185">Reference proteome</keyword>
<gene>
    <name evidence="2" type="primary">LOC104780782</name>
</gene>
<dbReference type="RefSeq" id="XP_019099849.1">
    <property type="nucleotide sequence ID" value="XM_019244304.1"/>
</dbReference>
<reference evidence="1" key="1">
    <citation type="journal article" date="2014" name="Nat. Commun.">
        <title>The emerging biofuel crop Camelina sativa retains a highly undifferentiated hexaploid genome structure.</title>
        <authorList>
            <person name="Kagale S."/>
            <person name="Koh C."/>
            <person name="Nixon J."/>
            <person name="Bollina V."/>
            <person name="Clarke W.E."/>
            <person name="Tuteja R."/>
            <person name="Spillane C."/>
            <person name="Robinson S.J."/>
            <person name="Links M.G."/>
            <person name="Clarke C."/>
            <person name="Higgins E.E."/>
            <person name="Huebert T."/>
            <person name="Sharpe A.G."/>
            <person name="Parkin I.A."/>
        </authorList>
    </citation>
    <scope>NUCLEOTIDE SEQUENCE [LARGE SCALE GENOMIC DNA]</scope>
    <source>
        <strain evidence="1">cv. DH55</strain>
    </source>
</reference>
<name>A0ABM1RLG1_CAMSA</name>
<evidence type="ECO:0000313" key="2">
    <source>
        <dbReference type="RefSeq" id="XP_019099849.1"/>
    </source>
</evidence>